<dbReference type="GO" id="GO:0006313">
    <property type="term" value="P:DNA transposition"/>
    <property type="evidence" value="ECO:0007669"/>
    <property type="project" value="InterPro"/>
</dbReference>
<evidence type="ECO:0000256" key="1">
    <source>
        <dbReference type="SAM" id="MobiDB-lite"/>
    </source>
</evidence>
<evidence type="ECO:0000259" key="2">
    <source>
        <dbReference type="Pfam" id="PF01609"/>
    </source>
</evidence>
<dbReference type="InterPro" id="IPR002559">
    <property type="entry name" value="Transposase_11"/>
</dbReference>
<evidence type="ECO:0000313" key="4">
    <source>
        <dbReference type="Proteomes" id="UP000006180"/>
    </source>
</evidence>
<dbReference type="STRING" id="1185652.USDA257_c11050"/>
<accession>I3X1E0</accession>
<dbReference type="EMBL" id="CP003563">
    <property type="protein sequence ID" value="AFL49696.1"/>
    <property type="molecule type" value="Genomic_DNA"/>
</dbReference>
<dbReference type="Pfam" id="PF01609">
    <property type="entry name" value="DDE_Tnp_1"/>
    <property type="match status" value="1"/>
</dbReference>
<dbReference type="eggNOG" id="COG5433">
    <property type="taxonomic scope" value="Bacteria"/>
</dbReference>
<dbReference type="AlphaFoldDB" id="I3X1E0"/>
<sequence>MAAATPKAGDNEVETALQVIDLLDLTDRLITADALHCHRRMAQAITERGGDYLLALKGNRLWQKAAQERLTGFTPDRAEISKVNNGRDEWRLAEVAAPAKPLMPGHKASIRVSSGAAQQSRKHGCSWPPPCPRHKRRSDPRPLADRERPTLDARRSSA</sequence>
<dbReference type="RefSeq" id="WP_014761880.1">
    <property type="nucleotide sequence ID" value="NC_018000.1"/>
</dbReference>
<dbReference type="KEGG" id="sfd:USDA257_c11050"/>
<organism evidence="3 4">
    <name type="scientific">Sinorhizobium fredii (strain USDA 257)</name>
    <dbReference type="NCBI Taxonomy" id="1185652"/>
    <lineage>
        <taxon>Bacteria</taxon>
        <taxon>Pseudomonadati</taxon>
        <taxon>Pseudomonadota</taxon>
        <taxon>Alphaproteobacteria</taxon>
        <taxon>Hyphomicrobiales</taxon>
        <taxon>Rhizobiaceae</taxon>
        <taxon>Sinorhizobium/Ensifer group</taxon>
        <taxon>Sinorhizobium</taxon>
    </lineage>
</organism>
<reference evidence="3 4" key="1">
    <citation type="journal article" date="2012" name="J. Bacteriol.">
        <title>Complete genome sequence of the broad-host-range strain Sinorhizobium fredii USDA257.</title>
        <authorList>
            <person name="Schuldes J."/>
            <person name="Rodriguez Orbegoso M."/>
            <person name="Schmeisser C."/>
            <person name="Krishnan H.B."/>
            <person name="Daniel R."/>
            <person name="Streit W.R."/>
        </authorList>
    </citation>
    <scope>NUCLEOTIDE SEQUENCE [LARGE SCALE GENOMIC DNA]</scope>
    <source>
        <strain evidence="3 4">USDA 257</strain>
    </source>
</reference>
<dbReference type="GO" id="GO:0003677">
    <property type="term" value="F:DNA binding"/>
    <property type="evidence" value="ECO:0007669"/>
    <property type="project" value="InterPro"/>
</dbReference>
<dbReference type="HOGENOM" id="CLU_1668228_0_0_5"/>
<proteinExistence type="predicted"/>
<dbReference type="PATRIC" id="fig|1185652.3.peg.1148"/>
<feature type="compositionally biased region" description="Basic and acidic residues" evidence="1">
    <location>
        <begin position="139"/>
        <end position="158"/>
    </location>
</feature>
<evidence type="ECO:0000313" key="3">
    <source>
        <dbReference type="EMBL" id="AFL49696.1"/>
    </source>
</evidence>
<dbReference type="Proteomes" id="UP000006180">
    <property type="component" value="Chromosome"/>
</dbReference>
<name>I3X1E0_SINF2</name>
<feature type="domain" description="Transposase IS4-like" evidence="2">
    <location>
        <begin position="7"/>
        <end position="85"/>
    </location>
</feature>
<protein>
    <recommendedName>
        <fullName evidence="2">Transposase IS4-like domain-containing protein</fullName>
    </recommendedName>
</protein>
<dbReference type="GO" id="GO:0004803">
    <property type="term" value="F:transposase activity"/>
    <property type="evidence" value="ECO:0007669"/>
    <property type="project" value="InterPro"/>
</dbReference>
<gene>
    <name evidence="3" type="ORF">USDA257_c11050</name>
</gene>
<feature type="region of interest" description="Disordered" evidence="1">
    <location>
        <begin position="102"/>
        <end position="158"/>
    </location>
</feature>